<keyword evidence="2" id="KW-1185">Reference proteome</keyword>
<comment type="caution">
    <text evidence="1">The sequence shown here is derived from an EMBL/GenBank/DDBJ whole genome shotgun (WGS) entry which is preliminary data.</text>
</comment>
<accession>A0A318H4B8</accession>
<reference evidence="2" key="1">
    <citation type="submission" date="2018-05" db="EMBL/GenBank/DDBJ databases">
        <authorList>
            <person name="Deangelis K."/>
            <person name="Huntemann M."/>
            <person name="Clum A."/>
            <person name="Pillay M."/>
            <person name="Palaniappan K."/>
            <person name="Varghese N."/>
            <person name="Mikhailova N."/>
            <person name="Stamatis D."/>
            <person name="Reddy T."/>
            <person name="Daum C."/>
            <person name="Shapiro N."/>
            <person name="Ivanova N."/>
            <person name="Kyrpides N."/>
            <person name="Woyke T."/>
        </authorList>
    </citation>
    <scope>NUCLEOTIDE SEQUENCE [LARGE SCALE GENOMIC DNA]</scope>
    <source>
        <strain evidence="2">GAS496</strain>
    </source>
</reference>
<dbReference type="AlphaFoldDB" id="A0A318H4B8"/>
<protein>
    <submittedName>
        <fullName evidence="1">Immunity protein 53 of polymorphic toxin system</fullName>
    </submittedName>
</protein>
<name>A0A318H4B8_9MYCO</name>
<evidence type="ECO:0000313" key="2">
    <source>
        <dbReference type="Proteomes" id="UP000247781"/>
    </source>
</evidence>
<organism evidence="1 2">
    <name type="scientific">Mycolicibacterium moriokaense</name>
    <dbReference type="NCBI Taxonomy" id="39691"/>
    <lineage>
        <taxon>Bacteria</taxon>
        <taxon>Bacillati</taxon>
        <taxon>Actinomycetota</taxon>
        <taxon>Actinomycetes</taxon>
        <taxon>Mycobacteriales</taxon>
        <taxon>Mycobacteriaceae</taxon>
        <taxon>Mycolicibacterium</taxon>
    </lineage>
</organism>
<gene>
    <name evidence="1" type="ORF">C8E89_1513</name>
</gene>
<dbReference type="InterPro" id="IPR028228">
    <property type="entry name" value="Imm53"/>
</dbReference>
<dbReference type="OrthoDB" id="3533713at2"/>
<dbReference type="Pfam" id="PF15580">
    <property type="entry name" value="Imm53"/>
    <property type="match status" value="1"/>
</dbReference>
<sequence>MGPSFVYDPDRPDVWTWLQAWYVSQCDGTWEHRYGISISTLDNPGWQVKIDLPDGSPAPASYERRETHRSEDDWCVTWTEKDTFHAACGPTNLAEALHNFRVWVTT</sequence>
<evidence type="ECO:0000313" key="1">
    <source>
        <dbReference type="EMBL" id="PXW96696.1"/>
    </source>
</evidence>
<dbReference type="Proteomes" id="UP000247781">
    <property type="component" value="Unassembled WGS sequence"/>
</dbReference>
<dbReference type="RefSeq" id="WP_110320265.1">
    <property type="nucleotide sequence ID" value="NZ_QJJU01000051.1"/>
</dbReference>
<dbReference type="EMBL" id="QJJU01000051">
    <property type="protein sequence ID" value="PXW96696.1"/>
    <property type="molecule type" value="Genomic_DNA"/>
</dbReference>
<reference evidence="1 2" key="2">
    <citation type="submission" date="2018-06" db="EMBL/GenBank/DDBJ databases">
        <title>Sequencing of bacterial isolates from soil warming experiment in Harvard Forest, Massachusetts, USA.</title>
        <authorList>
            <person name="Deangelis K.PhD."/>
        </authorList>
    </citation>
    <scope>NUCLEOTIDE SEQUENCE [LARGE SCALE GENOMIC DNA]</scope>
    <source>
        <strain evidence="1 2">GAS496</strain>
    </source>
</reference>
<proteinExistence type="predicted"/>